<dbReference type="AlphaFoldDB" id="A0A7U7J464"/>
<keyword evidence="11" id="KW-1185">Reference proteome</keyword>
<keyword evidence="4" id="KW-0997">Cell inner membrane</keyword>
<evidence type="ECO:0000256" key="5">
    <source>
        <dbReference type="ARBA" id="ARBA00022692"/>
    </source>
</evidence>
<dbReference type="SUPFAM" id="SSF103473">
    <property type="entry name" value="MFS general substrate transporter"/>
    <property type="match status" value="1"/>
</dbReference>
<dbReference type="Gene3D" id="1.20.1250.20">
    <property type="entry name" value="MFS general substrate transporter like domains"/>
    <property type="match status" value="2"/>
</dbReference>
<dbReference type="InterPro" id="IPR024989">
    <property type="entry name" value="MFS_assoc_dom"/>
</dbReference>
<feature type="transmembrane region" description="Helical" evidence="8">
    <location>
        <begin position="201"/>
        <end position="225"/>
    </location>
</feature>
<dbReference type="GO" id="GO:0015528">
    <property type="term" value="F:lactose:proton symporter activity"/>
    <property type="evidence" value="ECO:0007669"/>
    <property type="project" value="TreeGrafter"/>
</dbReference>
<dbReference type="PANTHER" id="PTHR23522">
    <property type="entry name" value="BLL5896 PROTEIN"/>
    <property type="match status" value="1"/>
</dbReference>
<gene>
    <name evidence="10" type="ORF">BN874_20047</name>
</gene>
<reference evidence="10 11" key="1">
    <citation type="journal article" date="2014" name="ISME J.">
        <title>Candidatus Competibacter-lineage genomes retrieved from metagenomes reveal functional metabolic diversity.</title>
        <authorList>
            <person name="McIlroy S.J."/>
            <person name="Albertsen M."/>
            <person name="Andresen E.K."/>
            <person name="Saunders A.M."/>
            <person name="Kristiansen R."/>
            <person name="Stokholm-Bjerregaard M."/>
            <person name="Nielsen K.L."/>
            <person name="Nielsen P.H."/>
        </authorList>
    </citation>
    <scope>NUCLEOTIDE SEQUENCE [LARGE SCALE GENOMIC DNA]</scope>
    <source>
        <strain evidence="10 11">Run_B_J11</strain>
    </source>
</reference>
<dbReference type="Pfam" id="PF12832">
    <property type="entry name" value="MFS_1_like"/>
    <property type="match status" value="1"/>
</dbReference>
<feature type="transmembrane region" description="Helical" evidence="8">
    <location>
        <begin position="95"/>
        <end position="113"/>
    </location>
</feature>
<keyword evidence="7 8" id="KW-0472">Membrane</keyword>
<evidence type="ECO:0000313" key="10">
    <source>
        <dbReference type="EMBL" id="CDH44927.1"/>
    </source>
</evidence>
<evidence type="ECO:0000256" key="2">
    <source>
        <dbReference type="ARBA" id="ARBA00022448"/>
    </source>
</evidence>
<dbReference type="InterPro" id="IPR020846">
    <property type="entry name" value="MFS_dom"/>
</dbReference>
<evidence type="ECO:0000256" key="3">
    <source>
        <dbReference type="ARBA" id="ARBA00022475"/>
    </source>
</evidence>
<evidence type="ECO:0000256" key="1">
    <source>
        <dbReference type="ARBA" id="ARBA00004429"/>
    </source>
</evidence>
<keyword evidence="5 8" id="KW-0812">Transmembrane</keyword>
<dbReference type="InterPro" id="IPR036259">
    <property type="entry name" value="MFS_trans_sf"/>
</dbReference>
<dbReference type="GO" id="GO:0030395">
    <property type="term" value="F:lactose binding"/>
    <property type="evidence" value="ECO:0007669"/>
    <property type="project" value="TreeGrafter"/>
</dbReference>
<dbReference type="RefSeq" id="WP_034432099.1">
    <property type="nucleotide sequence ID" value="NZ_CBTK010000112.1"/>
</dbReference>
<comment type="subcellular location">
    <subcellularLocation>
        <location evidence="1">Cell inner membrane</location>
        <topology evidence="1">Multi-pass membrane protein</topology>
    </subcellularLocation>
</comment>
<feature type="transmembrane region" description="Helical" evidence="8">
    <location>
        <begin position="12"/>
        <end position="32"/>
    </location>
</feature>
<feature type="transmembrane region" description="Helical" evidence="8">
    <location>
        <begin position="134"/>
        <end position="153"/>
    </location>
</feature>
<dbReference type="InterPro" id="IPR026032">
    <property type="entry name" value="HcaT-like"/>
</dbReference>
<dbReference type="PANTHER" id="PTHR23522:SF10">
    <property type="entry name" value="3-PHENYLPROPIONIC ACID TRANSPORTER-RELATED"/>
    <property type="match status" value="1"/>
</dbReference>
<sequence length="380" mass="41606">MLTLGLYARLSGFYLFYFAALGVLLPYWGLYLQALGFDPARIGELTAIPQATKLVAPNLWGWLADRSGWRMRMVRWACLATALSFAGVYAAGNSYLGLALVGLLFSFFWNAALPQFEAVTLNHLGQHTHHYSQVRLWGSVGFVVAAVGVGFLVRDWGISLVPALMLGLFIAIWLNSLLVPDRPAAPLTQAAPPLAQVLRQPAVIAFFTACFLNQAAHGAYYGFFSLYLEGYGYSREFIGLLWGLGVTVEVGMFLLMHRLLPRFGPRRLMLAALALATLRWWLIGHFAGELPILLFAQTLHAFSFGVFHAVSMHLIHQFFPGSLQGRGQALYSSLSFGAGNAVGSLAAGYLWQGLGAVAMFDLATALGALGWWVAWRGLRV</sequence>
<evidence type="ECO:0000259" key="9">
    <source>
        <dbReference type="PROSITE" id="PS50850"/>
    </source>
</evidence>
<evidence type="ECO:0000256" key="7">
    <source>
        <dbReference type="ARBA" id="ARBA00023136"/>
    </source>
</evidence>
<evidence type="ECO:0000256" key="8">
    <source>
        <dbReference type="SAM" id="Phobius"/>
    </source>
</evidence>
<keyword evidence="2" id="KW-0813">Transport</keyword>
<feature type="transmembrane region" description="Helical" evidence="8">
    <location>
        <begin position="237"/>
        <end position="256"/>
    </location>
</feature>
<feature type="transmembrane region" description="Helical" evidence="8">
    <location>
        <begin position="159"/>
        <end position="180"/>
    </location>
</feature>
<organism evidence="10 11">
    <name type="scientific">Candidatus Contendobacter odensis Run_B_J11</name>
    <dbReference type="NCBI Taxonomy" id="1400861"/>
    <lineage>
        <taxon>Bacteria</taxon>
        <taxon>Pseudomonadati</taxon>
        <taxon>Pseudomonadota</taxon>
        <taxon>Gammaproteobacteria</taxon>
        <taxon>Candidatus Competibacteraceae</taxon>
        <taxon>Candidatus Contendibacter</taxon>
    </lineage>
</organism>
<feature type="domain" description="Major facilitator superfamily (MFS) profile" evidence="9">
    <location>
        <begin position="202"/>
        <end position="380"/>
    </location>
</feature>
<dbReference type="OrthoDB" id="9150135at2"/>
<protein>
    <submittedName>
        <fullName evidence="10">Peptidase M23</fullName>
    </submittedName>
</protein>
<keyword evidence="6 8" id="KW-1133">Transmembrane helix</keyword>
<feature type="transmembrane region" description="Helical" evidence="8">
    <location>
        <begin position="357"/>
        <end position="375"/>
    </location>
</feature>
<dbReference type="EMBL" id="CBTK010000112">
    <property type="protein sequence ID" value="CDH44927.1"/>
    <property type="molecule type" value="Genomic_DNA"/>
</dbReference>
<dbReference type="PROSITE" id="PS50850">
    <property type="entry name" value="MFS"/>
    <property type="match status" value="1"/>
</dbReference>
<dbReference type="Proteomes" id="UP000019184">
    <property type="component" value="Unassembled WGS sequence"/>
</dbReference>
<keyword evidence="3" id="KW-1003">Cell membrane</keyword>
<evidence type="ECO:0000256" key="4">
    <source>
        <dbReference type="ARBA" id="ARBA00022519"/>
    </source>
</evidence>
<evidence type="ECO:0000256" key="6">
    <source>
        <dbReference type="ARBA" id="ARBA00022989"/>
    </source>
</evidence>
<dbReference type="PIRSF" id="PIRSF004925">
    <property type="entry name" value="HcaT"/>
    <property type="match status" value="1"/>
</dbReference>
<feature type="transmembrane region" description="Helical" evidence="8">
    <location>
        <begin position="73"/>
        <end position="89"/>
    </location>
</feature>
<name>A0A7U7J464_9GAMM</name>
<dbReference type="NCBIfam" id="NF037955">
    <property type="entry name" value="mfs"/>
    <property type="match status" value="1"/>
</dbReference>
<dbReference type="GO" id="GO:0005886">
    <property type="term" value="C:plasma membrane"/>
    <property type="evidence" value="ECO:0007669"/>
    <property type="project" value="UniProtKB-SubCell"/>
</dbReference>
<comment type="caution">
    <text evidence="10">The sequence shown here is derived from an EMBL/GenBank/DDBJ whole genome shotgun (WGS) entry which is preliminary data.</text>
</comment>
<evidence type="ECO:0000313" key="11">
    <source>
        <dbReference type="Proteomes" id="UP000019184"/>
    </source>
</evidence>
<proteinExistence type="predicted"/>
<accession>A0A7U7J464</accession>